<keyword evidence="1" id="KW-0812">Transmembrane</keyword>
<name>A0A0A0BBF0_9CELL</name>
<proteinExistence type="predicted"/>
<organism evidence="2 3">
    <name type="scientific">Cellulomonas cellasea DSM 20118</name>
    <dbReference type="NCBI Taxonomy" id="1408250"/>
    <lineage>
        <taxon>Bacteria</taxon>
        <taxon>Bacillati</taxon>
        <taxon>Actinomycetota</taxon>
        <taxon>Actinomycetes</taxon>
        <taxon>Micrococcales</taxon>
        <taxon>Cellulomonadaceae</taxon>
        <taxon>Cellulomonas</taxon>
    </lineage>
</organism>
<feature type="transmembrane region" description="Helical" evidence="1">
    <location>
        <begin position="90"/>
        <end position="111"/>
    </location>
</feature>
<keyword evidence="1" id="KW-1133">Transmembrane helix</keyword>
<feature type="transmembrane region" description="Helical" evidence="1">
    <location>
        <begin position="123"/>
        <end position="146"/>
    </location>
</feature>
<evidence type="ECO:0000256" key="1">
    <source>
        <dbReference type="SAM" id="Phobius"/>
    </source>
</evidence>
<reference evidence="2 3" key="1">
    <citation type="submission" date="2013-10" db="EMBL/GenBank/DDBJ databases">
        <authorList>
            <person name="Wang G."/>
            <person name="Zhuang W."/>
        </authorList>
    </citation>
    <scope>NUCLEOTIDE SEQUENCE [LARGE SCALE GENOMIC DNA]</scope>
    <source>
        <strain evidence="2 3">DSM 20118</strain>
    </source>
</reference>
<sequence>MLSAPEHEPEPAVAEPGSAPPRRRLIGLCLLGTVVLLAIYAGFLVPLLQRGLAGDSGVTPGDPVSVAADMSTADVFAWVPPPLVGVAHVVAMWAIALGPVLSAVGVGVGAYHASREAAARRWVLAIASGLTFVGCVVAFALALSPWGRAARLILFD</sequence>
<gene>
    <name evidence="2" type="ORF">Q760_04090</name>
</gene>
<comment type="caution">
    <text evidence="2">The sequence shown here is derived from an EMBL/GenBank/DDBJ whole genome shotgun (WGS) entry which is preliminary data.</text>
</comment>
<keyword evidence="1" id="KW-0472">Membrane</keyword>
<evidence type="ECO:0000313" key="3">
    <source>
        <dbReference type="Proteomes" id="UP000029833"/>
    </source>
</evidence>
<dbReference type="Proteomes" id="UP000029833">
    <property type="component" value="Unassembled WGS sequence"/>
</dbReference>
<feature type="transmembrane region" description="Helical" evidence="1">
    <location>
        <begin position="25"/>
        <end position="48"/>
    </location>
</feature>
<accession>A0A0A0BBF0</accession>
<dbReference type="AlphaFoldDB" id="A0A0A0BBF0"/>
<keyword evidence="3" id="KW-1185">Reference proteome</keyword>
<protein>
    <submittedName>
        <fullName evidence="2">Uncharacterized protein</fullName>
    </submittedName>
</protein>
<dbReference type="EMBL" id="AXNT01000014">
    <property type="protein sequence ID" value="KGM03422.1"/>
    <property type="molecule type" value="Genomic_DNA"/>
</dbReference>
<evidence type="ECO:0000313" key="2">
    <source>
        <dbReference type="EMBL" id="KGM03422.1"/>
    </source>
</evidence>